<organism evidence="2 3">
    <name type="scientific">Dreissena polymorpha</name>
    <name type="common">Zebra mussel</name>
    <name type="synonym">Mytilus polymorpha</name>
    <dbReference type="NCBI Taxonomy" id="45954"/>
    <lineage>
        <taxon>Eukaryota</taxon>
        <taxon>Metazoa</taxon>
        <taxon>Spiralia</taxon>
        <taxon>Lophotrochozoa</taxon>
        <taxon>Mollusca</taxon>
        <taxon>Bivalvia</taxon>
        <taxon>Autobranchia</taxon>
        <taxon>Heteroconchia</taxon>
        <taxon>Euheterodonta</taxon>
        <taxon>Imparidentia</taxon>
        <taxon>Neoheterodontei</taxon>
        <taxon>Myida</taxon>
        <taxon>Dreissenoidea</taxon>
        <taxon>Dreissenidae</taxon>
        <taxon>Dreissena</taxon>
    </lineage>
</organism>
<evidence type="ECO:0000256" key="1">
    <source>
        <dbReference type="SAM" id="MobiDB-lite"/>
    </source>
</evidence>
<protein>
    <submittedName>
        <fullName evidence="2">Uncharacterized protein</fullName>
    </submittedName>
</protein>
<keyword evidence="3" id="KW-1185">Reference proteome</keyword>
<reference evidence="2" key="2">
    <citation type="submission" date="2020-11" db="EMBL/GenBank/DDBJ databases">
        <authorList>
            <person name="McCartney M.A."/>
            <person name="Auch B."/>
            <person name="Kono T."/>
            <person name="Mallez S."/>
            <person name="Becker A."/>
            <person name="Gohl D.M."/>
            <person name="Silverstein K.A.T."/>
            <person name="Koren S."/>
            <person name="Bechman K.B."/>
            <person name="Herman A."/>
            <person name="Abrahante J.E."/>
            <person name="Garbe J."/>
        </authorList>
    </citation>
    <scope>NUCLEOTIDE SEQUENCE</scope>
    <source>
        <strain evidence="2">Duluth1</strain>
        <tissue evidence="2">Whole animal</tissue>
    </source>
</reference>
<evidence type="ECO:0000313" key="3">
    <source>
        <dbReference type="Proteomes" id="UP000828390"/>
    </source>
</evidence>
<dbReference type="Proteomes" id="UP000828390">
    <property type="component" value="Unassembled WGS sequence"/>
</dbReference>
<accession>A0A9D3YXH0</accession>
<proteinExistence type="predicted"/>
<feature type="compositionally biased region" description="Polar residues" evidence="1">
    <location>
        <begin position="134"/>
        <end position="156"/>
    </location>
</feature>
<reference evidence="2" key="1">
    <citation type="journal article" date="2019" name="bioRxiv">
        <title>The Genome of the Zebra Mussel, Dreissena polymorpha: A Resource for Invasive Species Research.</title>
        <authorList>
            <person name="McCartney M.A."/>
            <person name="Auch B."/>
            <person name="Kono T."/>
            <person name="Mallez S."/>
            <person name="Zhang Y."/>
            <person name="Obille A."/>
            <person name="Becker A."/>
            <person name="Abrahante J.E."/>
            <person name="Garbe J."/>
            <person name="Badalamenti J.P."/>
            <person name="Herman A."/>
            <person name="Mangelson H."/>
            <person name="Liachko I."/>
            <person name="Sullivan S."/>
            <person name="Sone E.D."/>
            <person name="Koren S."/>
            <person name="Silverstein K.A.T."/>
            <person name="Beckman K.B."/>
            <person name="Gohl D.M."/>
        </authorList>
    </citation>
    <scope>NUCLEOTIDE SEQUENCE</scope>
    <source>
        <strain evidence="2">Duluth1</strain>
        <tissue evidence="2">Whole animal</tissue>
    </source>
</reference>
<sequence>MPSASEVSTERIAIVKTTQQPIDHSLEDARIPRMMFLQDNTERDSIRRKSDKANAFGLFSYDREDDAEDSESFVSDSEERGSAVNSKEDIISTDAIPTAEVNTGGADINGMNAYIEQVNLNDCHTDLTKDQTKYNNVQKSKTSMSKGTAVNNPTENQQERVE</sequence>
<evidence type="ECO:0000313" key="2">
    <source>
        <dbReference type="EMBL" id="KAH3707709.1"/>
    </source>
</evidence>
<dbReference type="AlphaFoldDB" id="A0A9D3YXH0"/>
<feature type="region of interest" description="Disordered" evidence="1">
    <location>
        <begin position="134"/>
        <end position="162"/>
    </location>
</feature>
<feature type="region of interest" description="Disordered" evidence="1">
    <location>
        <begin position="65"/>
        <end position="91"/>
    </location>
</feature>
<feature type="compositionally biased region" description="Basic and acidic residues" evidence="1">
    <location>
        <begin position="77"/>
        <end position="90"/>
    </location>
</feature>
<name>A0A9D3YXH0_DREPO</name>
<comment type="caution">
    <text evidence="2">The sequence shown here is derived from an EMBL/GenBank/DDBJ whole genome shotgun (WGS) entry which is preliminary data.</text>
</comment>
<gene>
    <name evidence="2" type="ORF">DPMN_067120</name>
</gene>
<dbReference type="EMBL" id="JAIWYP010000014">
    <property type="protein sequence ID" value="KAH3707709.1"/>
    <property type="molecule type" value="Genomic_DNA"/>
</dbReference>